<accession>A0ABN8PEN5</accession>
<protein>
    <submittedName>
        <fullName evidence="3">Uncharacterized protein</fullName>
    </submittedName>
</protein>
<name>A0ABN8PEN5_9CNID</name>
<keyword evidence="2" id="KW-0808">Transferase</keyword>
<evidence type="ECO:0000256" key="1">
    <source>
        <dbReference type="ARBA" id="ARBA00022676"/>
    </source>
</evidence>
<dbReference type="CDD" id="cd03801">
    <property type="entry name" value="GT4_PimA-like"/>
    <property type="match status" value="1"/>
</dbReference>
<evidence type="ECO:0000313" key="3">
    <source>
        <dbReference type="EMBL" id="CAH3142078.1"/>
    </source>
</evidence>
<comment type="caution">
    <text evidence="3">The sequence shown here is derived from an EMBL/GenBank/DDBJ whole genome shotgun (WGS) entry which is preliminary data.</text>
</comment>
<dbReference type="Gene3D" id="3.40.50.2000">
    <property type="entry name" value="Glycogen Phosphorylase B"/>
    <property type="match status" value="2"/>
</dbReference>
<keyword evidence="4" id="KW-1185">Reference proteome</keyword>
<dbReference type="PANTHER" id="PTHR12526">
    <property type="entry name" value="GLYCOSYLTRANSFERASE"/>
    <property type="match status" value="1"/>
</dbReference>
<dbReference type="Proteomes" id="UP001159427">
    <property type="component" value="Unassembled WGS sequence"/>
</dbReference>
<gene>
    <name evidence="3" type="ORF">PEVE_00042409</name>
</gene>
<dbReference type="SUPFAM" id="SSF53756">
    <property type="entry name" value="UDP-Glycosyltransferase/glycogen phosphorylase"/>
    <property type="match status" value="1"/>
</dbReference>
<reference evidence="3 4" key="1">
    <citation type="submission" date="2022-05" db="EMBL/GenBank/DDBJ databases">
        <authorList>
            <consortium name="Genoscope - CEA"/>
            <person name="William W."/>
        </authorList>
    </citation>
    <scope>NUCLEOTIDE SEQUENCE [LARGE SCALE GENOMIC DNA]</scope>
</reference>
<dbReference type="Pfam" id="PF20706">
    <property type="entry name" value="GT4-conflict"/>
    <property type="match status" value="1"/>
</dbReference>
<sequence>MAYKIRLTRLGNHPDTVRSIFQQGVIQAYSQAYEKALDFFLNAWEMEKLLGAGNHSAVWRFIINGVFDMCDVLQKEHRQEQFRQDVLEFCQRFWEEEKASPHFSFTAYNKEIIDAILHLSSSTKKKKRALEDRYKKEALWFYDGMQKATEGGFNDDFDQATDNEVLNEMLRDRTVFLETLIKICGELRYHEKLLKHKKGKLMLFKKVLVRSGFVGKRKQEKQTLRRAVENLYKETGEERSIKSFKESLLATWRQQWEEGKRAEESKLKLVARERMIKGIRQLCEELKMKDLRKRYEKEDLSFRERLWEIRYTEMKPNVVKKFLNEMKDLASSIGDREREKFYLAALQVRFLGIVRLKSVLEQPSSNAGKEKDETEEEAEVFSEEATELEIKEVISEGCGGNVEVASEEVTEQPTEKQLQGTITRGSPIGILKKKKAHVIFPPDAVSEERTITVLRWNSSVCSPPLNNNEALVSGIIELSTDSALDFNKVITLVISHCAGDLKGFEVLAKKLLDRESNVWDDISETVDMRSSAGKEEVGDETYPASSNDIPDYFLPVVKFETTQCSTFAVVSRLKSNEFTVTSGGKVLSLPEYPHFSVFIPHNAVQEGKELHINVKLQEIPHRTFRGMEIWASPILRSEITHYTGSDSLQFREPVTVQLPLSLRKESCEAPGDLSSCRVRIWCLESASDREKWTDITDRLFTPASFNRMAINFGVMPFSGPFFGAGFWLGDESSSEWMCSNDKTEVFLSEDIVKPVKHEVHVRSDDAYVKVDVVMISPRDLKLLRSIKESVTDGRSASFVRGPLRVTLIGDQWGPSMVGLSTLNRELAKTLARQPGVEVTILLPHYSEREKQEANDCQVSLATPEPMTGFDSIRALSFTRVDHDIDVVVGHGPKLGVPAQVIAKQRRCKRVHIVHTASEELAMFKEGETAIHEGKGKHRTEMYLCEEADVVVTIGPKLKEAVSADLRLCGRDEDVIDITAGIFWELAKMDQASQEREQFRILVFGCGNMEDFELKGYDIAAKAVGSLRDENYLLQFVGAPKGNEEQVIKRLLKCGIPLTQLRVGPFPESRDETKKLLCKVDLAIMPSRTEGFGLTALEALSAGLPILVSSNSGFAQAIRKVEFGDSCVVYSHDPVEWGKAIRRVKKTPRKLRLKEACYLRKYYDKEYNWEKQCKMLENKMREILHKAPRKHSRLILVDNYEPSR</sequence>
<evidence type="ECO:0000313" key="4">
    <source>
        <dbReference type="Proteomes" id="UP001159427"/>
    </source>
</evidence>
<organism evidence="3 4">
    <name type="scientific">Porites evermanni</name>
    <dbReference type="NCBI Taxonomy" id="104178"/>
    <lineage>
        <taxon>Eukaryota</taxon>
        <taxon>Metazoa</taxon>
        <taxon>Cnidaria</taxon>
        <taxon>Anthozoa</taxon>
        <taxon>Hexacorallia</taxon>
        <taxon>Scleractinia</taxon>
        <taxon>Fungiina</taxon>
        <taxon>Poritidae</taxon>
        <taxon>Porites</taxon>
    </lineage>
</organism>
<dbReference type="PANTHER" id="PTHR12526:SF510">
    <property type="entry name" value="D-INOSITOL 3-PHOSPHATE GLYCOSYLTRANSFERASE"/>
    <property type="match status" value="1"/>
</dbReference>
<dbReference type="EMBL" id="CALNXI010000830">
    <property type="protein sequence ID" value="CAH3142078.1"/>
    <property type="molecule type" value="Genomic_DNA"/>
</dbReference>
<proteinExistence type="predicted"/>
<dbReference type="Gene3D" id="2.60.220.30">
    <property type="match status" value="2"/>
</dbReference>
<keyword evidence="1" id="KW-0328">Glycosyltransferase</keyword>
<evidence type="ECO:0000256" key="2">
    <source>
        <dbReference type="ARBA" id="ARBA00022679"/>
    </source>
</evidence>